<feature type="compositionally biased region" description="Low complexity" evidence="1">
    <location>
        <begin position="123"/>
        <end position="134"/>
    </location>
</feature>
<sequence>MVVSRIQVVSYEEREDITEVGSHEEGSASVEVHLHPHLEPLESKMLSGGHEDASEAQGRLLAVQRPPLKALRDLASLDGNSISHLTRDELLLQAFQLPQAQEQQQRFQLLDGHPPPATGAGGNPSAVQSSSSPGSSGGCRIEVLSVPSLAIFHVPGQPPQRMDHTNSQDQHSESQSDDAPQREQQGHANAHSLSPQRNAPMQNDRQHTCAGQQEDPAEGQGTGQHLTAAMEQLLAILPDIDVITSPNHSQHPPDNGEQHPLPTPEEDIVQEQLPEQAQQMRASEGVHGSDQEQPQSARHHNAASQGADKGDQAGHSNASDITSQPASFLFAHPTQKQLRKQKRNGVLVPVVDPAMKACRTRISPGIAAVQPDPVPPGYEAVARAVQVLSRAPQPASISGPMRTVGAEVQAAQPAPASMPQPVREAVPLPVKALEPPTNFITELQLDLAARVLAKQPDLTQGAHLSTMQQKGLSHSHMLLSSRQRQSSSVTGAFGLAAHAAAQQAFSAGSLPQIAAGAAPMEGVASPHSTYAAPAEHQTRACAADPHANQRGRVAKSAAGALFTISMPAFSTGSPQSCVAPGGQSPITGRAGQPPINLQALVSAMGTSEHAAASLEQQLAASFQAAGGPPGTPAAAGSMVSLLTEQGMPLPSVAGRPISLQNSWPESDPTQPSETQRQLIAQYIDAGAIIQGHPVGSPTLHTQQTAQRAATGMQGAALHQEFQLSPLMMSPAFGSPDLMNLSGSLPITPLAVDTPLSRLWHTPTKKRGRGSNGSKRPAKSPRSESLRTGTSGGSSIGFSSPWITASPAPLMSTPSARLSRATEYLYGISPDCPSTLQSGPSHAHPHKLHQPVAMASHYASPGAPGRRSVSPRQKARQQTSWLQAQCRDVAPDLELLELQQIAQQLHSLLGQCGSCAQPSEEGFAPMSRSLLKLLEHLLVFPMTALLLKDACIVTPVWACSKYPQEDVAGFATYLLTQWRSLLSSSLCPQDGASPAAASAGFSSAASAGPDMAQAYASAELPGHASAPTAHAGQQETRRQRDQLPWEVATPLEITPLYLQPAQQPQPGQGQQTPEPQGFRPYGTRQARSAALQLQRSTILKAAAIDATSASALSFHGRSTDLSQAAVAAAGGMPMPSRSAAADAHVPYSAEWAGIMGSMPRAQSSGAEAPQPMQSFQPLQQLQSLPGVSPDQSALHAFDGAFLRQVQTAPPGQLSSHAFRSPVQPPEPQEQAQGMTQEEIQTLFPGLFQDLHVPGMLAPYLAGMSSPQQQEALRPDDRGVDPKKHGMHGGGARSGLSALTGASSAFVPYKERYSSERLQSPEQPNKQCPSGPVMQPAGTQRVRGSSNESMCNGDHCQPHGTATGKQGCNGRAGDASLAKCSSQSGQHCTLGQQPPSQQAALSQASGVDVNIQEAQSAPPHGCPGPGLVPAPEAARSPQPAELSEEETVISHIPQRTAKRRQAKGALARSKRGAWKRPAPEVVRLAVASGVTGGKPSQDQERAERAERAQRRAARLAELAWRDPATEGSAADSLPQHDSSGLDGSRGAALGLATMLQRSSRAKGQLSRAALSSRQVSREVAGALGDVIDAVDRAAAPELPAQSEAVDQAAEGTSTPSEEQADSGAEVTTISSGGTEASHGSPTSETHDTAHNSIRVTWTVEDKELYRDILRKHGRSMMHLCAAFPMKPCKAITKFYNNKKTTMGLAKILKQAGHSRKII</sequence>
<feature type="region of interest" description="Disordered" evidence="1">
    <location>
        <begin position="856"/>
        <end position="876"/>
    </location>
</feature>
<feature type="region of interest" description="Disordered" evidence="1">
    <location>
        <begin position="243"/>
        <end position="263"/>
    </location>
</feature>
<accession>A0ABP1GHL8</accession>
<comment type="caution">
    <text evidence="2">The sequence shown here is derived from an EMBL/GenBank/DDBJ whole genome shotgun (WGS) entry which is preliminary data.</text>
</comment>
<protein>
    <submittedName>
        <fullName evidence="2">G13147 protein</fullName>
    </submittedName>
</protein>
<evidence type="ECO:0000256" key="1">
    <source>
        <dbReference type="SAM" id="MobiDB-lite"/>
    </source>
</evidence>
<feature type="region of interest" description="Disordered" evidence="1">
    <location>
        <begin position="1382"/>
        <end position="1473"/>
    </location>
</feature>
<reference evidence="2 3" key="1">
    <citation type="submission" date="2024-06" db="EMBL/GenBank/DDBJ databases">
        <authorList>
            <person name="Kraege A."/>
            <person name="Thomma B."/>
        </authorList>
    </citation>
    <scope>NUCLEOTIDE SEQUENCE [LARGE SCALE GENOMIC DNA]</scope>
</reference>
<feature type="region of interest" description="Disordered" evidence="1">
    <location>
        <begin position="1019"/>
        <end position="1040"/>
    </location>
</feature>
<feature type="region of interest" description="Disordered" evidence="1">
    <location>
        <begin position="1486"/>
        <end position="1543"/>
    </location>
</feature>
<dbReference type="EMBL" id="CAXHTA020000021">
    <property type="protein sequence ID" value="CAL5229763.1"/>
    <property type="molecule type" value="Genomic_DNA"/>
</dbReference>
<feature type="compositionally biased region" description="Polar residues" evidence="1">
    <location>
        <begin position="1623"/>
        <end position="1641"/>
    </location>
</feature>
<evidence type="ECO:0000313" key="2">
    <source>
        <dbReference type="EMBL" id="CAL5229763.1"/>
    </source>
</evidence>
<evidence type="ECO:0000313" key="3">
    <source>
        <dbReference type="Proteomes" id="UP001497392"/>
    </source>
</evidence>
<feature type="compositionally biased region" description="Polar residues" evidence="1">
    <location>
        <begin position="658"/>
        <end position="674"/>
    </location>
</feature>
<feature type="region of interest" description="Disordered" evidence="1">
    <location>
        <begin position="102"/>
        <end position="140"/>
    </location>
</feature>
<feature type="compositionally biased region" description="Basic residues" evidence="1">
    <location>
        <begin position="1454"/>
        <end position="1472"/>
    </location>
</feature>
<feature type="compositionally biased region" description="Polar residues" evidence="1">
    <location>
        <begin position="186"/>
        <end position="203"/>
    </location>
</feature>
<organism evidence="2 3">
    <name type="scientific">Coccomyxa viridis</name>
    <dbReference type="NCBI Taxonomy" id="1274662"/>
    <lineage>
        <taxon>Eukaryota</taxon>
        <taxon>Viridiplantae</taxon>
        <taxon>Chlorophyta</taxon>
        <taxon>core chlorophytes</taxon>
        <taxon>Trebouxiophyceae</taxon>
        <taxon>Trebouxiophyceae incertae sedis</taxon>
        <taxon>Coccomyxaceae</taxon>
        <taxon>Coccomyxa</taxon>
    </lineage>
</organism>
<dbReference type="Proteomes" id="UP001497392">
    <property type="component" value="Unassembled WGS sequence"/>
</dbReference>
<feature type="region of interest" description="Disordered" evidence="1">
    <location>
        <begin position="1210"/>
        <end position="1233"/>
    </location>
</feature>
<feature type="region of interest" description="Disordered" evidence="1">
    <location>
        <begin position="275"/>
        <end position="321"/>
    </location>
</feature>
<feature type="compositionally biased region" description="Basic and acidic residues" evidence="1">
    <location>
        <begin position="1495"/>
        <end position="1507"/>
    </location>
</feature>
<feature type="region of interest" description="Disordered" evidence="1">
    <location>
        <begin position="1263"/>
        <end position="1297"/>
    </location>
</feature>
<feature type="compositionally biased region" description="Basic and acidic residues" evidence="1">
    <location>
        <begin position="161"/>
        <end position="185"/>
    </location>
</feature>
<feature type="region of interest" description="Disordered" evidence="1">
    <location>
        <begin position="153"/>
        <end position="223"/>
    </location>
</feature>
<name>A0ABP1GHL8_9CHLO</name>
<proteinExistence type="predicted"/>
<feature type="compositionally biased region" description="Low complexity" evidence="1">
    <location>
        <begin position="1059"/>
        <end position="1076"/>
    </location>
</feature>
<feature type="compositionally biased region" description="Basic and acidic residues" evidence="1">
    <location>
        <begin position="1271"/>
        <end position="1282"/>
    </location>
</feature>
<feature type="region of interest" description="Disordered" evidence="1">
    <location>
        <begin position="651"/>
        <end position="674"/>
    </location>
</feature>
<feature type="region of interest" description="Disordered" evidence="1">
    <location>
        <begin position="757"/>
        <end position="798"/>
    </location>
</feature>
<feature type="compositionally biased region" description="Polar residues" evidence="1">
    <location>
        <begin position="1314"/>
        <end position="1326"/>
    </location>
</feature>
<feature type="region of interest" description="Disordered" evidence="1">
    <location>
        <begin position="1059"/>
        <end position="1086"/>
    </location>
</feature>
<feature type="compositionally biased region" description="Low complexity" evidence="1">
    <location>
        <begin position="1388"/>
        <end position="1404"/>
    </location>
</feature>
<feature type="region of interest" description="Disordered" evidence="1">
    <location>
        <begin position="1310"/>
        <end position="1349"/>
    </location>
</feature>
<feature type="region of interest" description="Disordered" evidence="1">
    <location>
        <begin position="1596"/>
        <end position="1649"/>
    </location>
</feature>
<gene>
    <name evidence="2" type="primary">g13147</name>
    <name evidence="2" type="ORF">VP750_LOCUS11669</name>
</gene>
<keyword evidence="3" id="KW-1185">Reference proteome</keyword>